<dbReference type="InterPro" id="IPR000887">
    <property type="entry name" value="Aldlse_KDPG_KHG"/>
</dbReference>
<dbReference type="KEGG" id="ptn:PTRA_a1724"/>
<evidence type="ECO:0000256" key="8">
    <source>
        <dbReference type="ARBA" id="ARBA00023277"/>
    </source>
</evidence>
<dbReference type="InterPro" id="IPR031337">
    <property type="entry name" value="KDPG/KHG_AS_1"/>
</dbReference>
<dbReference type="EC" id="4.1.2.14" evidence="5"/>
<comment type="subunit">
    <text evidence="4">Homotrimer.</text>
</comment>
<evidence type="ECO:0000256" key="3">
    <source>
        <dbReference type="ARBA" id="ARBA00006906"/>
    </source>
</evidence>
<reference evidence="9" key="1">
    <citation type="submission" date="2015-03" db="EMBL/GenBank/DDBJ databases">
        <authorList>
            <person name="Murphy D."/>
        </authorList>
    </citation>
    <scope>NUCLEOTIDE SEQUENCE [LARGE SCALE GENOMIC DNA]</scope>
    <source>
        <strain evidence="9">KMM 520</strain>
    </source>
</reference>
<comment type="pathway">
    <text evidence="2">Carbohydrate acid metabolism; 2-dehydro-3-deoxy-D-gluconate degradation; D-glyceraldehyde 3-phosphate and pyruvate from 2-dehydro-3-deoxy-D-gluconate: step 2/2.</text>
</comment>
<dbReference type="PROSITE" id="PS00159">
    <property type="entry name" value="ALDOLASE_KDPG_KHG_1"/>
    <property type="match status" value="1"/>
</dbReference>
<keyword evidence="6" id="KW-0456">Lyase</keyword>
<dbReference type="PROSITE" id="PS00160">
    <property type="entry name" value="ALDOLASE_KDPG_KHG_2"/>
    <property type="match status" value="1"/>
</dbReference>
<evidence type="ECO:0000256" key="1">
    <source>
        <dbReference type="ARBA" id="ARBA00000654"/>
    </source>
</evidence>
<dbReference type="GO" id="GO:0008675">
    <property type="term" value="F:2-dehydro-3-deoxy-phosphogluconate aldolase activity"/>
    <property type="evidence" value="ECO:0007669"/>
    <property type="project" value="UniProtKB-EC"/>
</dbReference>
<dbReference type="InterPro" id="IPR031338">
    <property type="entry name" value="KDPG/KHG_AS_2"/>
</dbReference>
<dbReference type="NCBIfam" id="TIGR01182">
    <property type="entry name" value="eda"/>
    <property type="match status" value="1"/>
</dbReference>
<dbReference type="OrthoDB" id="9805177at2"/>
<dbReference type="PANTHER" id="PTHR30246">
    <property type="entry name" value="2-KETO-3-DEOXY-6-PHOSPHOGLUCONATE ALDOLASE"/>
    <property type="match status" value="1"/>
</dbReference>
<name>A0A0U2WHZ1_9GAMM</name>
<dbReference type="InterPro" id="IPR013785">
    <property type="entry name" value="Aldolase_TIM"/>
</dbReference>
<dbReference type="RefSeq" id="WP_058373284.1">
    <property type="nucleotide sequence ID" value="NZ_CP011034.1"/>
</dbReference>
<dbReference type="SUPFAM" id="SSF51569">
    <property type="entry name" value="Aldolase"/>
    <property type="match status" value="1"/>
</dbReference>
<accession>A0A0U2WHZ1</accession>
<comment type="similarity">
    <text evidence="3">Belongs to the KHG/KDPG aldolase family.</text>
</comment>
<dbReference type="PATRIC" id="fig|1315283.4.peg.1484"/>
<evidence type="ECO:0000256" key="7">
    <source>
        <dbReference type="ARBA" id="ARBA00023270"/>
    </source>
</evidence>
<protein>
    <recommendedName>
        <fullName evidence="5">2-dehydro-3-deoxy-phosphogluconate aldolase</fullName>
        <ecNumber evidence="5">4.1.2.14</ecNumber>
    </recommendedName>
</protein>
<evidence type="ECO:0000256" key="4">
    <source>
        <dbReference type="ARBA" id="ARBA00011233"/>
    </source>
</evidence>
<dbReference type="NCBIfam" id="NF004325">
    <property type="entry name" value="PRK05718.1"/>
    <property type="match status" value="1"/>
</dbReference>
<evidence type="ECO:0000256" key="2">
    <source>
        <dbReference type="ARBA" id="ARBA00004736"/>
    </source>
</evidence>
<keyword evidence="7" id="KW-0704">Schiff base</keyword>
<dbReference type="PANTHER" id="PTHR30246:SF1">
    <property type="entry name" value="2-DEHYDRO-3-DEOXY-6-PHOSPHOGALACTONATE ALDOLASE-RELATED"/>
    <property type="match status" value="1"/>
</dbReference>
<dbReference type="Pfam" id="PF01081">
    <property type="entry name" value="Aldolase"/>
    <property type="match status" value="1"/>
</dbReference>
<comment type="catalytic activity">
    <reaction evidence="1">
        <text>2-dehydro-3-deoxy-6-phospho-D-gluconate = D-glyceraldehyde 3-phosphate + pyruvate</text>
        <dbReference type="Rhea" id="RHEA:17089"/>
        <dbReference type="ChEBI" id="CHEBI:15361"/>
        <dbReference type="ChEBI" id="CHEBI:57569"/>
        <dbReference type="ChEBI" id="CHEBI:59776"/>
        <dbReference type="EC" id="4.1.2.14"/>
    </reaction>
</comment>
<evidence type="ECO:0000313" key="9">
    <source>
        <dbReference type="EMBL" id="ALS32890.1"/>
    </source>
</evidence>
<keyword evidence="8" id="KW-0119">Carbohydrate metabolism</keyword>
<evidence type="ECO:0000256" key="6">
    <source>
        <dbReference type="ARBA" id="ARBA00023239"/>
    </source>
</evidence>
<dbReference type="AlphaFoldDB" id="A0A0U2WHZ1"/>
<dbReference type="Gene3D" id="3.20.20.70">
    <property type="entry name" value="Aldolase class I"/>
    <property type="match status" value="1"/>
</dbReference>
<evidence type="ECO:0000256" key="5">
    <source>
        <dbReference type="ARBA" id="ARBA00013063"/>
    </source>
</evidence>
<sequence>MSIEKILASAPVVPVVVIEKLEDAAPLARALYNGGLKALEITLRTPIAAEAVKLMKAAVPEAYVGTGTVVDKASFDASLAAGADFMVSPGVSDELLELIKTSDIPFLPGAATPSEVMKLASHGFKYLKFFPAEAAGGTAMLKSIGGPLPDITFCPTGGITLATAPNYLALNNVICVGGTWMLDKQLIENKDWQAIEALARQACEVNRSQK</sequence>
<dbReference type="EMBL" id="CP011034">
    <property type="protein sequence ID" value="ALS32890.1"/>
    <property type="molecule type" value="Genomic_DNA"/>
</dbReference>
<organism evidence="9">
    <name type="scientific">Pseudoalteromonas translucida KMM 520</name>
    <dbReference type="NCBI Taxonomy" id="1315283"/>
    <lineage>
        <taxon>Bacteria</taxon>
        <taxon>Pseudomonadati</taxon>
        <taxon>Pseudomonadota</taxon>
        <taxon>Gammaproteobacteria</taxon>
        <taxon>Alteromonadales</taxon>
        <taxon>Pseudoalteromonadaceae</taxon>
        <taxon>Pseudoalteromonas</taxon>
    </lineage>
</organism>
<dbReference type="Proteomes" id="UP000065261">
    <property type="component" value="Chromosome I"/>
</dbReference>
<proteinExistence type="inferred from homology"/>
<dbReference type="CDD" id="cd00452">
    <property type="entry name" value="KDPG_aldolase"/>
    <property type="match status" value="1"/>
</dbReference>
<gene>
    <name evidence="9" type="primary">eda</name>
    <name evidence="9" type="ORF">PTRA_a1724</name>
</gene>